<evidence type="ECO:0000256" key="1">
    <source>
        <dbReference type="ARBA" id="ARBA00022980"/>
    </source>
</evidence>
<comment type="similarity">
    <text evidence="3 4">Belongs to the universal ribosomal protein uL6 family.</text>
</comment>
<feature type="region of interest" description="Disordered" evidence="6">
    <location>
        <begin position="153"/>
        <end position="179"/>
    </location>
</feature>
<dbReference type="GO" id="GO:0005840">
    <property type="term" value="C:ribosome"/>
    <property type="evidence" value="ECO:0007669"/>
    <property type="project" value="UniProtKB-KW"/>
</dbReference>
<keyword evidence="1 3" id="KW-0689">Ribosomal protein</keyword>
<dbReference type="InterPro" id="IPR020040">
    <property type="entry name" value="Ribosomal_uL6_a/b-dom"/>
</dbReference>
<dbReference type="PRINTS" id="PR00059">
    <property type="entry name" value="RIBOSOMALL6"/>
</dbReference>
<dbReference type="PANTHER" id="PTHR11655:SF14">
    <property type="entry name" value="LARGE RIBOSOMAL SUBUNIT PROTEIN UL6M"/>
    <property type="match status" value="1"/>
</dbReference>
<evidence type="ECO:0000256" key="2">
    <source>
        <dbReference type="ARBA" id="ARBA00023274"/>
    </source>
</evidence>
<comment type="caution">
    <text evidence="8">The sequence shown here is derived from an EMBL/GenBank/DDBJ whole genome shotgun (WGS) entry which is preliminary data.</text>
</comment>
<comment type="function">
    <text evidence="3 5">This protein binds to the 23S rRNA, and is important in its secondary structure. It is located near the subunit interface in the base of the L7/L12 stalk, and near the tRNA binding site of the peptidyltransferase center.</text>
</comment>
<evidence type="ECO:0000256" key="5">
    <source>
        <dbReference type="RuleBase" id="RU003870"/>
    </source>
</evidence>
<dbReference type="InterPro" id="IPR019906">
    <property type="entry name" value="Ribosomal_uL6_bac-type"/>
</dbReference>
<reference evidence="8" key="1">
    <citation type="submission" date="2022-08" db="EMBL/GenBank/DDBJ databases">
        <title>Draft genome sequence of Lysinibacillus sp. strain KH24.</title>
        <authorList>
            <person name="Kanbe H."/>
            <person name="Itoh H."/>
        </authorList>
    </citation>
    <scope>NUCLEOTIDE SEQUENCE</scope>
    <source>
        <strain evidence="8">KH24</strain>
    </source>
</reference>
<dbReference type="InterPro" id="IPR000702">
    <property type="entry name" value="Ribosomal_uL6-like"/>
</dbReference>
<keyword evidence="9" id="KW-1185">Reference proteome</keyword>
<name>A0ABQ5NNN4_9BACI</name>
<keyword evidence="3 5" id="KW-0699">rRNA-binding</keyword>
<sequence>MSRVGKKIIEVPAGVTVTVAEGNAVTVKGPKGELARSFHQDMKIEQEGNIITVSRPSESKEHRTNHGTTRALLANMVTGVSAGFEKALELIGVGYRAQLQGKKLVLNVGYSHPVEFTPEDGLEIEVPSNTKIIIKGINKERVGALASNIRDVRPPEPYKGKGIRYEGEHVRRKEGKTGK</sequence>
<dbReference type="Proteomes" id="UP001065593">
    <property type="component" value="Unassembled WGS sequence"/>
</dbReference>
<dbReference type="InterPro" id="IPR002358">
    <property type="entry name" value="Ribosomal_uL6_CS"/>
</dbReference>
<organism evidence="8 9">
    <name type="scientific">Lysinibacillus piscis</name>
    <dbReference type="NCBI Taxonomy" id="2518931"/>
    <lineage>
        <taxon>Bacteria</taxon>
        <taxon>Bacillati</taxon>
        <taxon>Bacillota</taxon>
        <taxon>Bacilli</taxon>
        <taxon>Bacillales</taxon>
        <taxon>Bacillaceae</taxon>
        <taxon>Lysinibacillus</taxon>
    </lineage>
</organism>
<gene>
    <name evidence="3 8" type="primary">rplF</name>
    <name evidence="8" type="ORF">LYSBPC_30760</name>
</gene>
<evidence type="ECO:0000256" key="4">
    <source>
        <dbReference type="RuleBase" id="RU003869"/>
    </source>
</evidence>
<dbReference type="Gene3D" id="3.90.930.12">
    <property type="entry name" value="Ribosomal protein L6, alpha-beta domain"/>
    <property type="match status" value="2"/>
</dbReference>
<comment type="subunit">
    <text evidence="3">Part of the 50S ribosomal subunit.</text>
</comment>
<evidence type="ECO:0000313" key="9">
    <source>
        <dbReference type="Proteomes" id="UP001065593"/>
    </source>
</evidence>
<dbReference type="EMBL" id="BRZA01000005">
    <property type="protein sequence ID" value="GLC89949.1"/>
    <property type="molecule type" value="Genomic_DNA"/>
</dbReference>
<keyword evidence="3 5" id="KW-0694">RNA-binding</keyword>
<feature type="domain" description="Large ribosomal subunit protein uL6 alpha-beta" evidence="7">
    <location>
        <begin position="91"/>
        <end position="165"/>
    </location>
</feature>
<evidence type="ECO:0000256" key="6">
    <source>
        <dbReference type="SAM" id="MobiDB-lite"/>
    </source>
</evidence>
<accession>A0ABQ5NNN4</accession>
<evidence type="ECO:0000313" key="8">
    <source>
        <dbReference type="EMBL" id="GLC89949.1"/>
    </source>
</evidence>
<dbReference type="PROSITE" id="PS00525">
    <property type="entry name" value="RIBOSOMAL_L6_1"/>
    <property type="match status" value="1"/>
</dbReference>
<dbReference type="RefSeq" id="WP_264989875.1">
    <property type="nucleotide sequence ID" value="NZ_BRZA01000005.1"/>
</dbReference>
<proteinExistence type="inferred from homology"/>
<dbReference type="PIRSF" id="PIRSF002162">
    <property type="entry name" value="Ribosomal_L6"/>
    <property type="match status" value="1"/>
</dbReference>
<dbReference type="SUPFAM" id="SSF56053">
    <property type="entry name" value="Ribosomal protein L6"/>
    <property type="match status" value="2"/>
</dbReference>
<protein>
    <recommendedName>
        <fullName evidence="3">Large ribosomal subunit protein uL6</fullName>
    </recommendedName>
</protein>
<dbReference type="Pfam" id="PF00347">
    <property type="entry name" value="Ribosomal_L6"/>
    <property type="match status" value="2"/>
</dbReference>
<evidence type="ECO:0000256" key="3">
    <source>
        <dbReference type="HAMAP-Rule" id="MF_01365"/>
    </source>
</evidence>
<evidence type="ECO:0000259" key="7">
    <source>
        <dbReference type="Pfam" id="PF00347"/>
    </source>
</evidence>
<feature type="domain" description="Large ribosomal subunit protein uL6 alpha-beta" evidence="7">
    <location>
        <begin position="11"/>
        <end position="83"/>
    </location>
</feature>
<dbReference type="PANTHER" id="PTHR11655">
    <property type="entry name" value="60S/50S RIBOSOMAL PROTEIN L6/L9"/>
    <property type="match status" value="1"/>
</dbReference>
<keyword evidence="2 3" id="KW-0687">Ribonucleoprotein</keyword>
<dbReference type="HAMAP" id="MF_01365_B">
    <property type="entry name" value="Ribosomal_uL6_B"/>
    <property type="match status" value="1"/>
</dbReference>
<dbReference type="NCBIfam" id="TIGR03654">
    <property type="entry name" value="L6_bact"/>
    <property type="match status" value="1"/>
</dbReference>
<dbReference type="InterPro" id="IPR036789">
    <property type="entry name" value="Ribosomal_uL6-like_a/b-dom_sf"/>
</dbReference>